<proteinExistence type="predicted"/>
<organism evidence="2">
    <name type="scientific">Tetraselmis sp. GSL018</name>
    <dbReference type="NCBI Taxonomy" id="582737"/>
    <lineage>
        <taxon>Eukaryota</taxon>
        <taxon>Viridiplantae</taxon>
        <taxon>Chlorophyta</taxon>
        <taxon>core chlorophytes</taxon>
        <taxon>Chlorodendrophyceae</taxon>
        <taxon>Chlorodendrales</taxon>
        <taxon>Chlorodendraceae</taxon>
        <taxon>Tetraselmis</taxon>
    </lineage>
</organism>
<sequence length="156" mass="17292">MKRQPEESTSETGSEVSEQGETNILPRRNAPQNHPVVSVLRRMLSASFFGPCSVHARLKKNECTFYCLSCGGNKALCAQCVCEHENHKILQVRRYVYSDVVNTGDISSVMNINGIQTYIINAAPVVFLKDRPQTQASRTCGKGGTLAKQVYRPETV</sequence>
<gene>
    <name evidence="2" type="ORF">TSPGSL018_23526</name>
</gene>
<dbReference type="InterPro" id="IPR006734">
    <property type="entry name" value="PLATZ"/>
</dbReference>
<feature type="region of interest" description="Disordered" evidence="1">
    <location>
        <begin position="1"/>
        <end position="30"/>
    </location>
</feature>
<feature type="compositionally biased region" description="Low complexity" evidence="1">
    <location>
        <begin position="10"/>
        <end position="22"/>
    </location>
</feature>
<dbReference type="PANTHER" id="PTHR31065:SF1">
    <property type="entry name" value="OS09G0116050 PROTEIN"/>
    <property type="match status" value="1"/>
</dbReference>
<protein>
    <submittedName>
        <fullName evidence="2">Platz transcription factor</fullName>
    </submittedName>
</protein>
<dbReference type="Pfam" id="PF04640">
    <property type="entry name" value="PLATZ"/>
    <property type="match status" value="1"/>
</dbReference>
<dbReference type="AlphaFoldDB" id="A0A061RXI8"/>
<evidence type="ECO:0000256" key="1">
    <source>
        <dbReference type="SAM" id="MobiDB-lite"/>
    </source>
</evidence>
<reference evidence="2" key="1">
    <citation type="submission" date="2014-05" db="EMBL/GenBank/DDBJ databases">
        <title>The transcriptome of the halophilic microalga Tetraselmis sp. GSL018 isolated from the Great Salt Lake, Utah.</title>
        <authorList>
            <person name="Jinkerson R.E."/>
            <person name="D'Adamo S."/>
            <person name="Posewitz M.C."/>
        </authorList>
    </citation>
    <scope>NUCLEOTIDE SEQUENCE</scope>
    <source>
        <strain evidence="2">GSL018</strain>
    </source>
</reference>
<dbReference type="PANTHER" id="PTHR31065">
    <property type="entry name" value="PLATZ TRANSCRIPTION FACTOR FAMILY PROTEIN"/>
    <property type="match status" value="1"/>
</dbReference>
<dbReference type="EMBL" id="GBEZ01010384">
    <property type="protein sequence ID" value="JAC75286.1"/>
    <property type="molecule type" value="Transcribed_RNA"/>
</dbReference>
<name>A0A061RXI8_9CHLO</name>
<evidence type="ECO:0000313" key="2">
    <source>
        <dbReference type="EMBL" id="JAC75286.1"/>
    </source>
</evidence>
<accession>A0A061RXI8</accession>